<gene>
    <name evidence="8" type="ORF">RHS04_04364</name>
</gene>
<accession>A0A8H7HB10</accession>
<dbReference type="InterPro" id="IPR008254">
    <property type="entry name" value="Flavodoxin/NO_synth"/>
</dbReference>
<reference evidence="8" key="1">
    <citation type="submission" date="2020-09" db="EMBL/GenBank/DDBJ databases">
        <title>Comparative genome analyses of four rice-infecting Rhizoctonia solani isolates reveal extensive enrichment of homogalacturonan modification genes.</title>
        <authorList>
            <person name="Lee D.-Y."/>
            <person name="Jeon J."/>
            <person name="Kim K.-T."/>
            <person name="Cheong K."/>
            <person name="Song H."/>
            <person name="Choi G."/>
            <person name="Ko J."/>
            <person name="Opiyo S.O."/>
            <person name="Zuo S."/>
            <person name="Madhav S."/>
            <person name="Lee Y.-H."/>
            <person name="Wang G.-L."/>
        </authorList>
    </citation>
    <scope>NUCLEOTIDE SEQUENCE</scope>
    <source>
        <strain evidence="8">AG1-IA YN-7</strain>
    </source>
</reference>
<keyword evidence="4" id="KW-0687">Ribonucleoprotein</keyword>
<dbReference type="Pfam" id="PF03358">
    <property type="entry name" value="FMN_red"/>
    <property type="match status" value="1"/>
</dbReference>
<protein>
    <submittedName>
        <fullName evidence="8">Flavodoxin-like fold</fullName>
    </submittedName>
</protein>
<dbReference type="Gene3D" id="3.20.20.80">
    <property type="entry name" value="Glycosidases"/>
    <property type="match status" value="1"/>
</dbReference>
<dbReference type="InterPro" id="IPR001209">
    <property type="entry name" value="Ribosomal_uS14"/>
</dbReference>
<dbReference type="PROSITE" id="PS50902">
    <property type="entry name" value="FLAVODOXIN_LIKE"/>
    <property type="match status" value="1"/>
</dbReference>
<dbReference type="GO" id="GO:0005840">
    <property type="term" value="C:ribosome"/>
    <property type="evidence" value="ECO:0007669"/>
    <property type="project" value="UniProtKB-KW"/>
</dbReference>
<comment type="similarity">
    <text evidence="1">Belongs to the WrbA family.</text>
</comment>
<dbReference type="GO" id="GO:0010181">
    <property type="term" value="F:FMN binding"/>
    <property type="evidence" value="ECO:0007669"/>
    <property type="project" value="InterPro"/>
</dbReference>
<dbReference type="SUPFAM" id="SSF51445">
    <property type="entry name" value="(Trans)glycosidases"/>
    <property type="match status" value="1"/>
</dbReference>
<dbReference type="GO" id="GO:1990904">
    <property type="term" value="C:ribonucleoprotein complex"/>
    <property type="evidence" value="ECO:0007669"/>
    <property type="project" value="UniProtKB-KW"/>
</dbReference>
<evidence type="ECO:0000256" key="5">
    <source>
        <dbReference type="SAM" id="MobiDB-lite"/>
    </source>
</evidence>
<evidence type="ECO:0000259" key="7">
    <source>
        <dbReference type="PROSITE" id="PS50902"/>
    </source>
</evidence>
<evidence type="ECO:0000256" key="6">
    <source>
        <dbReference type="SAM" id="SignalP"/>
    </source>
</evidence>
<feature type="domain" description="Flavodoxin-like" evidence="7">
    <location>
        <begin position="550"/>
        <end position="737"/>
    </location>
</feature>
<evidence type="ECO:0000256" key="1">
    <source>
        <dbReference type="ARBA" id="ARBA00006961"/>
    </source>
</evidence>
<dbReference type="SUPFAM" id="SSF52218">
    <property type="entry name" value="Flavoproteins"/>
    <property type="match status" value="1"/>
</dbReference>
<dbReference type="GO" id="GO:0006412">
    <property type="term" value="P:translation"/>
    <property type="evidence" value="ECO:0007669"/>
    <property type="project" value="InterPro"/>
</dbReference>
<dbReference type="Gene3D" id="3.40.50.360">
    <property type="match status" value="1"/>
</dbReference>
<dbReference type="InterPro" id="IPR005025">
    <property type="entry name" value="FMN_Rdtase-like_dom"/>
</dbReference>
<dbReference type="GO" id="GO:0016020">
    <property type="term" value="C:membrane"/>
    <property type="evidence" value="ECO:0007669"/>
    <property type="project" value="TreeGrafter"/>
</dbReference>
<keyword evidence="6" id="KW-0732">Signal</keyword>
<dbReference type="GO" id="GO:0003955">
    <property type="term" value="F:NAD(P)H dehydrogenase (quinone) activity"/>
    <property type="evidence" value="ECO:0007669"/>
    <property type="project" value="InterPro"/>
</dbReference>
<organism evidence="8 9">
    <name type="scientific">Rhizoctonia solani</name>
    <dbReference type="NCBI Taxonomy" id="456999"/>
    <lineage>
        <taxon>Eukaryota</taxon>
        <taxon>Fungi</taxon>
        <taxon>Dikarya</taxon>
        <taxon>Basidiomycota</taxon>
        <taxon>Agaricomycotina</taxon>
        <taxon>Agaricomycetes</taxon>
        <taxon>Cantharellales</taxon>
        <taxon>Ceratobasidiaceae</taxon>
        <taxon>Rhizoctonia</taxon>
    </lineage>
</organism>
<feature type="compositionally biased region" description="Polar residues" evidence="5">
    <location>
        <begin position="110"/>
        <end position="126"/>
    </location>
</feature>
<name>A0A8H7HB10_9AGAM</name>
<evidence type="ECO:0000313" key="8">
    <source>
        <dbReference type="EMBL" id="KAF8679582.1"/>
    </source>
</evidence>
<dbReference type="FunFam" id="3.40.50.360:FF:000001">
    <property type="entry name" value="NAD(P)H dehydrogenase (Quinone) FQR1-like"/>
    <property type="match status" value="1"/>
</dbReference>
<feature type="compositionally biased region" description="Basic residues" evidence="5">
    <location>
        <begin position="48"/>
        <end position="61"/>
    </location>
</feature>
<proteinExistence type="inferred from homology"/>
<feature type="compositionally biased region" description="Gly residues" evidence="5">
    <location>
        <begin position="137"/>
        <end position="146"/>
    </location>
</feature>
<dbReference type="InterPro" id="IPR029039">
    <property type="entry name" value="Flavoprotein-like_sf"/>
</dbReference>
<dbReference type="Proteomes" id="UP000650582">
    <property type="component" value="Unassembled WGS sequence"/>
</dbReference>
<dbReference type="InterPro" id="IPR024655">
    <property type="entry name" value="Asl1_glyco_hydro_catalytic"/>
</dbReference>
<dbReference type="Pfam" id="PF00253">
    <property type="entry name" value="Ribosomal_S14"/>
    <property type="match status" value="1"/>
</dbReference>
<dbReference type="Pfam" id="PF11790">
    <property type="entry name" value="Glyco_hydro_cc"/>
    <property type="match status" value="1"/>
</dbReference>
<dbReference type="NCBIfam" id="NF002999">
    <property type="entry name" value="PRK03767.1"/>
    <property type="match status" value="1"/>
</dbReference>
<sequence>MAVMSRLLPLFGYSTFAIFLLVLIATPTDALVHEPRAHVARGHDAIAKRKRNPVKRAKRCRPQTSTLVSASATPTSSSTPAPATTSSYYSAPAESTPEPTTKAAEPTTSQAPEPTTSEPASTSQSVVPAPISTSVSIGGGSSGGSTGLDPNKKLLLAWTSGPTDLEKFAYGSRVGGVYTWSPYNPDTTGKLGIRFLPMLWGTKQKSSFTEQVKSVTGEYILGFNEPNQGDQSNMSAADGAALWKSMILPLKAKGAKLISPATTSAPSGKQWIQDMMNACGEDQCQFDFIGLHWYGTDVESFKAYVNDFWKTFNKPLIISEYACQDFSGGPQCTKQQTETFHYTMGAWFDQHEGVAMYSPFGFMKDMGNVNPDNQLMNQDGTPNNLGRIGVFLTVIMNARVLRDIAARKGVAATEITRRAYLFVARNQTLPPQIRYQAQLQLNSFSKYTRPNSVKNRCTETGRGRGIISKFGLCRTLSMPSTIEPVIATVCRLCAGLFTHAQDPSGCAEVAPTLNSDVVASGHPDKGLIALDTPTTLTFYLPSNFIMVVKIAVIYYSLYGHIGNLAQSIKKGAESEGVEVTLFQVPETLSPEVLTKLGAPPRNPDIPTITAEDMKQFDGFAFGIPTRYGRAPAQISAFFDTTGSLWFTQALHGKFATVFVSTGTQHGGQETTTLTTMPFFAHHGINYVPIGYKSPLLGDMSGVQAGGPFGSATMAGSDGSRQATSNELAIAEYQGKHFAEVVKTYERGKAAALTPVKATKPPRKGFFAKLLK</sequence>
<feature type="chain" id="PRO_5034899708" evidence="6">
    <location>
        <begin position="31"/>
        <end position="771"/>
    </location>
</feature>
<dbReference type="InterPro" id="IPR017853">
    <property type="entry name" value="GH"/>
</dbReference>
<evidence type="ECO:0000313" key="9">
    <source>
        <dbReference type="Proteomes" id="UP000650582"/>
    </source>
</evidence>
<keyword evidence="3" id="KW-0689">Ribosomal protein</keyword>
<dbReference type="AlphaFoldDB" id="A0A8H7HB10"/>
<dbReference type="NCBIfam" id="TIGR01755">
    <property type="entry name" value="flav_wrbA"/>
    <property type="match status" value="1"/>
</dbReference>
<feature type="region of interest" description="Disordered" evidence="5">
    <location>
        <begin position="42"/>
        <end position="150"/>
    </location>
</feature>
<evidence type="ECO:0000256" key="3">
    <source>
        <dbReference type="ARBA" id="ARBA00022980"/>
    </source>
</evidence>
<dbReference type="PANTHER" id="PTHR30546:SF23">
    <property type="entry name" value="FLAVOPROTEIN-LIKE PROTEIN YCP4-RELATED"/>
    <property type="match status" value="1"/>
</dbReference>
<dbReference type="SUPFAM" id="SSF57716">
    <property type="entry name" value="Glucocorticoid receptor-like (DNA-binding domain)"/>
    <property type="match status" value="1"/>
</dbReference>
<dbReference type="GO" id="GO:0003735">
    <property type="term" value="F:structural constituent of ribosome"/>
    <property type="evidence" value="ECO:0007669"/>
    <property type="project" value="InterPro"/>
</dbReference>
<dbReference type="InterPro" id="IPR010089">
    <property type="entry name" value="Flavoprotein_WrbA-like"/>
</dbReference>
<comment type="caution">
    <text evidence="8">The sequence shown here is derived from an EMBL/GenBank/DDBJ whole genome shotgun (WGS) entry which is preliminary data.</text>
</comment>
<dbReference type="PANTHER" id="PTHR30546">
    <property type="entry name" value="FLAVODOXIN-RELATED PROTEIN WRBA-RELATED"/>
    <property type="match status" value="1"/>
</dbReference>
<feature type="signal peptide" evidence="6">
    <location>
        <begin position="1"/>
        <end position="30"/>
    </location>
</feature>
<evidence type="ECO:0000256" key="2">
    <source>
        <dbReference type="ARBA" id="ARBA00009083"/>
    </source>
</evidence>
<evidence type="ECO:0000256" key="4">
    <source>
        <dbReference type="ARBA" id="ARBA00023274"/>
    </source>
</evidence>
<comment type="similarity">
    <text evidence="2">Belongs to the universal ribosomal protein uS14 family.</text>
</comment>
<feature type="compositionally biased region" description="Low complexity" evidence="5">
    <location>
        <begin position="69"/>
        <end position="109"/>
    </location>
</feature>
<dbReference type="EMBL" id="JACYCC010000037">
    <property type="protein sequence ID" value="KAF8679582.1"/>
    <property type="molecule type" value="Genomic_DNA"/>
</dbReference>
<dbReference type="Gene3D" id="1.10.287.1480">
    <property type="match status" value="1"/>
</dbReference>